<evidence type="ECO:0000313" key="3">
    <source>
        <dbReference type="EMBL" id="GAA0305736.1"/>
    </source>
</evidence>
<keyword evidence="4" id="KW-1185">Reference proteome</keyword>
<feature type="region of interest" description="Disordered" evidence="1">
    <location>
        <begin position="1"/>
        <end position="29"/>
    </location>
</feature>
<name>A0AAV3SA42_9EURY</name>
<evidence type="ECO:0000256" key="1">
    <source>
        <dbReference type="SAM" id="MobiDB-lite"/>
    </source>
</evidence>
<accession>A0AAV3SA42</accession>
<dbReference type="AlphaFoldDB" id="A0AAV3SA42"/>
<reference evidence="3 4" key="1">
    <citation type="journal article" date="2019" name="Int. J. Syst. Evol. Microbiol.">
        <title>The Global Catalogue of Microorganisms (GCM) 10K type strain sequencing project: providing services to taxonomists for standard genome sequencing and annotation.</title>
        <authorList>
            <consortium name="The Broad Institute Genomics Platform"/>
            <consortium name="The Broad Institute Genome Sequencing Center for Infectious Disease"/>
            <person name="Wu L."/>
            <person name="Ma J."/>
        </authorList>
    </citation>
    <scope>NUCLEOTIDE SEQUENCE [LARGE SCALE GENOMIC DNA]</scope>
    <source>
        <strain evidence="3 4">JCM 16330</strain>
    </source>
</reference>
<dbReference type="RefSeq" id="WP_211313546.1">
    <property type="nucleotide sequence ID" value="NZ_BAAABL010000058.1"/>
</dbReference>
<keyword evidence="2" id="KW-1133">Transmembrane helix</keyword>
<evidence type="ECO:0000256" key="2">
    <source>
        <dbReference type="SAM" id="Phobius"/>
    </source>
</evidence>
<feature type="compositionally biased region" description="Polar residues" evidence="1">
    <location>
        <begin position="1"/>
        <end position="10"/>
    </location>
</feature>
<gene>
    <name evidence="3" type="ORF">GCM10009066_19510</name>
</gene>
<keyword evidence="2" id="KW-0812">Transmembrane</keyword>
<keyword evidence="2" id="KW-0472">Membrane</keyword>
<protein>
    <submittedName>
        <fullName evidence="3">Uncharacterized protein</fullName>
    </submittedName>
</protein>
<dbReference type="Proteomes" id="UP001500837">
    <property type="component" value="Unassembled WGS sequence"/>
</dbReference>
<organism evidence="3 4">
    <name type="scientific">Halarchaeum salinum</name>
    <dbReference type="NCBI Taxonomy" id="489912"/>
    <lineage>
        <taxon>Archaea</taxon>
        <taxon>Methanobacteriati</taxon>
        <taxon>Methanobacteriota</taxon>
        <taxon>Stenosarchaea group</taxon>
        <taxon>Halobacteria</taxon>
        <taxon>Halobacteriales</taxon>
        <taxon>Halobacteriaceae</taxon>
    </lineage>
</organism>
<sequence>MATETVSTSRVRAAGSRLQRAASEGATRGVRETAARQHAELAASSQVGGVNLIGVMFAIIMAAAIGMIGTTVISSISQSVTSRDLESVSAANQTVYENASESIGTGFANAMGLTDIVFLVLMFVVVIGALFLARRAQQ</sequence>
<dbReference type="EMBL" id="BAAABL010000058">
    <property type="protein sequence ID" value="GAA0305736.1"/>
    <property type="molecule type" value="Genomic_DNA"/>
</dbReference>
<proteinExistence type="predicted"/>
<feature type="transmembrane region" description="Helical" evidence="2">
    <location>
        <begin position="52"/>
        <end position="76"/>
    </location>
</feature>
<evidence type="ECO:0000313" key="4">
    <source>
        <dbReference type="Proteomes" id="UP001500837"/>
    </source>
</evidence>
<comment type="caution">
    <text evidence="3">The sequence shown here is derived from an EMBL/GenBank/DDBJ whole genome shotgun (WGS) entry which is preliminary data.</text>
</comment>
<feature type="transmembrane region" description="Helical" evidence="2">
    <location>
        <begin position="116"/>
        <end position="133"/>
    </location>
</feature>